<dbReference type="SUPFAM" id="SSF56219">
    <property type="entry name" value="DNase I-like"/>
    <property type="match status" value="1"/>
</dbReference>
<comment type="caution">
    <text evidence="1">The sequence shown here is derived from an EMBL/GenBank/DDBJ whole genome shotgun (WGS) entry which is preliminary data.</text>
</comment>
<evidence type="ECO:0000313" key="2">
    <source>
        <dbReference type="Proteomes" id="UP000023152"/>
    </source>
</evidence>
<gene>
    <name evidence="1" type="ORF">RFI_38827</name>
</gene>
<dbReference type="AlphaFoldDB" id="X6LBA6"/>
<feature type="non-terminal residue" evidence="1">
    <location>
        <position position="122"/>
    </location>
</feature>
<dbReference type="Proteomes" id="UP000023152">
    <property type="component" value="Unassembled WGS sequence"/>
</dbReference>
<reference evidence="1 2" key="1">
    <citation type="journal article" date="2013" name="Curr. Biol.">
        <title>The Genome of the Foraminiferan Reticulomyxa filosa.</title>
        <authorList>
            <person name="Glockner G."/>
            <person name="Hulsmann N."/>
            <person name="Schleicher M."/>
            <person name="Noegel A.A."/>
            <person name="Eichinger L."/>
            <person name="Gallinger C."/>
            <person name="Pawlowski J."/>
            <person name="Sierra R."/>
            <person name="Euteneuer U."/>
            <person name="Pillet L."/>
            <person name="Moustafa A."/>
            <person name="Platzer M."/>
            <person name="Groth M."/>
            <person name="Szafranski K."/>
            <person name="Schliwa M."/>
        </authorList>
    </citation>
    <scope>NUCLEOTIDE SEQUENCE [LARGE SCALE GENOMIC DNA]</scope>
</reference>
<dbReference type="Gene3D" id="3.60.10.10">
    <property type="entry name" value="Endonuclease/exonuclease/phosphatase"/>
    <property type="match status" value="1"/>
</dbReference>
<accession>X6LBA6</accession>
<organism evidence="1 2">
    <name type="scientific">Reticulomyxa filosa</name>
    <dbReference type="NCBI Taxonomy" id="46433"/>
    <lineage>
        <taxon>Eukaryota</taxon>
        <taxon>Sar</taxon>
        <taxon>Rhizaria</taxon>
        <taxon>Retaria</taxon>
        <taxon>Foraminifera</taxon>
        <taxon>Monothalamids</taxon>
        <taxon>Reticulomyxidae</taxon>
        <taxon>Reticulomyxa</taxon>
    </lineage>
</organism>
<protein>
    <recommendedName>
        <fullName evidence="3">Endonuclease/exonuclease/phosphatase domain-containing protein</fullName>
    </recommendedName>
</protein>
<evidence type="ECO:0000313" key="1">
    <source>
        <dbReference type="EMBL" id="ETN98665.1"/>
    </source>
</evidence>
<name>X6LBA6_RETFI</name>
<proteinExistence type="predicted"/>
<keyword evidence="2" id="KW-1185">Reference proteome</keyword>
<dbReference type="InterPro" id="IPR036691">
    <property type="entry name" value="Endo/exonu/phosph_ase_sf"/>
</dbReference>
<sequence length="122" mass="14527">MPDQKESLLFCSFYRNLQCSHFKQELQYAQKITKYIIIGGDCNAHHHEWLDHNIFFFSKNETLSKLKLAPRPKRNTDSNENKQKMEKIIKEKHVNAVDIAISAYLIVKKNFFESILSRLRKR</sequence>
<dbReference type="EMBL" id="ASPP01046106">
    <property type="protein sequence ID" value="ETN98665.1"/>
    <property type="molecule type" value="Genomic_DNA"/>
</dbReference>
<evidence type="ECO:0008006" key="3">
    <source>
        <dbReference type="Google" id="ProtNLM"/>
    </source>
</evidence>